<keyword evidence="2" id="KW-1185">Reference proteome</keyword>
<dbReference type="PANTHER" id="PTHR48228:SF5">
    <property type="entry name" value="ALPHA-METHYLACYL-COA RACEMASE"/>
    <property type="match status" value="1"/>
</dbReference>
<evidence type="ECO:0000313" key="2">
    <source>
        <dbReference type="Proteomes" id="UP000247763"/>
    </source>
</evidence>
<dbReference type="EMBL" id="CP029479">
    <property type="protein sequence ID" value="AWM77377.1"/>
    <property type="molecule type" value="Genomic_DNA"/>
</dbReference>
<dbReference type="Gene3D" id="3.30.1540.10">
    <property type="entry name" value="formyl-coa transferase, domain 3"/>
    <property type="match status" value="1"/>
</dbReference>
<proteinExistence type="predicted"/>
<dbReference type="InterPro" id="IPR044855">
    <property type="entry name" value="CoA-Trfase_III_dom3_sf"/>
</dbReference>
<dbReference type="Gene3D" id="3.40.50.10540">
    <property type="entry name" value="Crotonobetainyl-coa:carnitine coa-transferase, domain 1"/>
    <property type="match status" value="1"/>
</dbReference>
<accession>A0A2Z3HNS2</accession>
<name>A0A2Z3HNS2_9CAUL</name>
<dbReference type="PANTHER" id="PTHR48228">
    <property type="entry name" value="SUCCINYL-COA--D-CITRAMALATE COA-TRANSFERASE"/>
    <property type="match status" value="1"/>
</dbReference>
<dbReference type="KEGG" id="phb:HYN04_06120"/>
<dbReference type="OrthoDB" id="9806585at2"/>
<dbReference type="InterPro" id="IPR003673">
    <property type="entry name" value="CoA-Trfase_fam_III"/>
</dbReference>
<dbReference type="Proteomes" id="UP000247763">
    <property type="component" value="Chromosome"/>
</dbReference>
<dbReference type="Pfam" id="PF02515">
    <property type="entry name" value="CoA_transf_3"/>
    <property type="match status" value="1"/>
</dbReference>
<dbReference type="GO" id="GO:0003824">
    <property type="term" value="F:catalytic activity"/>
    <property type="evidence" value="ECO:0007669"/>
    <property type="project" value="InterPro"/>
</dbReference>
<dbReference type="InterPro" id="IPR023606">
    <property type="entry name" value="CoA-Trfase_III_dom_1_sf"/>
</dbReference>
<dbReference type="RefSeq" id="WP_110449944.1">
    <property type="nucleotide sequence ID" value="NZ_CP029479.1"/>
</dbReference>
<dbReference type="SUPFAM" id="SSF89796">
    <property type="entry name" value="CoA-transferase family III (CaiB/BaiF)"/>
    <property type="match status" value="1"/>
</dbReference>
<gene>
    <name evidence="1" type="ORF">HYN04_06120</name>
</gene>
<evidence type="ECO:0000313" key="1">
    <source>
        <dbReference type="EMBL" id="AWM77377.1"/>
    </source>
</evidence>
<organism evidence="1 2">
    <name type="scientific">Phenylobacterium parvum</name>
    <dbReference type="NCBI Taxonomy" id="2201350"/>
    <lineage>
        <taxon>Bacteria</taxon>
        <taxon>Pseudomonadati</taxon>
        <taxon>Pseudomonadota</taxon>
        <taxon>Alphaproteobacteria</taxon>
        <taxon>Caulobacterales</taxon>
        <taxon>Caulobacteraceae</taxon>
        <taxon>Phenylobacterium</taxon>
    </lineage>
</organism>
<reference evidence="2" key="1">
    <citation type="submission" date="2018-05" db="EMBL/GenBank/DDBJ databases">
        <title>Genome sequencing of Phenylobacterium sp. HYN0004.</title>
        <authorList>
            <person name="Yi H."/>
            <person name="Baek C."/>
        </authorList>
    </citation>
    <scope>NUCLEOTIDE SEQUENCE [LARGE SCALE GENOMIC DNA]</scope>
    <source>
        <strain evidence="2">HYN0004</strain>
    </source>
</reference>
<protein>
    <submittedName>
        <fullName evidence="1">Carnitine dehydratase</fullName>
    </submittedName>
</protein>
<sequence length="407" mass="43478">MYDLLKGLRVVEGSAFVAGPTCGLYLAQLGAEVIRFDNIGGGPDFNRWPLSRGGDSFYWEGLNKSKKSIAIDLSRQEGRRLAQELATAPGDNAGAFVTNFPVEGFLSYEALSALRPDLVCVRVMGWADGRPGVDYTINSAVGVPLFTGHADDPRPVNHILPAWDLLTGGYAAFSLVSALMARGRDGKGREVRLPLSDIAAASLANLGMLAEATLGEGDRPRVGNDIFGAFGRDFTTADGVRIMLVAITPRQWSGIQPLLGIVDEVKALEAELGVDFARDEGLRFTHRDRLVPIFDAAMARRKLADLVPAFEQLGVCWGPYQTLSQAANDPRLFAGNPVFSTLTHPSGETYPAAGFAGTVPQDERKPARPAARLGQHTDEVLATVLGLSSAQIGKLHDDGVVAGPEGR</sequence>
<dbReference type="InterPro" id="IPR050509">
    <property type="entry name" value="CoA-transferase_III"/>
</dbReference>
<dbReference type="AlphaFoldDB" id="A0A2Z3HNS2"/>